<dbReference type="SUPFAM" id="SSF51338">
    <property type="entry name" value="Composite domain of metallo-dependent hydrolases"/>
    <property type="match status" value="1"/>
</dbReference>
<evidence type="ECO:0000256" key="1">
    <source>
        <dbReference type="ARBA" id="ARBA00001947"/>
    </source>
</evidence>
<reference evidence="7" key="2">
    <citation type="journal article" date="2021" name="PeerJ">
        <title>Extensive microbial diversity within the chicken gut microbiome revealed by metagenomics and culture.</title>
        <authorList>
            <person name="Gilroy R."/>
            <person name="Ravi A."/>
            <person name="Getino M."/>
            <person name="Pursley I."/>
            <person name="Horton D.L."/>
            <person name="Alikhan N.F."/>
            <person name="Baker D."/>
            <person name="Gharbi K."/>
            <person name="Hall N."/>
            <person name="Watson M."/>
            <person name="Adriaenssens E.M."/>
            <person name="Foster-Nyarko E."/>
            <person name="Jarju S."/>
            <person name="Secka A."/>
            <person name="Antonio M."/>
            <person name="Oren A."/>
            <person name="Chaudhuri R.R."/>
            <person name="La Ragione R."/>
            <person name="Hildebrand F."/>
            <person name="Pallen M.J."/>
        </authorList>
    </citation>
    <scope>NUCLEOTIDE SEQUENCE</scope>
    <source>
        <strain evidence="7">G3-4614</strain>
    </source>
</reference>
<dbReference type="GO" id="GO:0006145">
    <property type="term" value="P:purine nucleobase catabolic process"/>
    <property type="evidence" value="ECO:0007669"/>
    <property type="project" value="TreeGrafter"/>
</dbReference>
<dbReference type="PANTHER" id="PTHR43668:SF4">
    <property type="entry name" value="ALLANTOINASE"/>
    <property type="match status" value="1"/>
</dbReference>
<dbReference type="InterPro" id="IPR050138">
    <property type="entry name" value="DHOase/Allantoinase_Hydrolase"/>
</dbReference>
<sequence length="449" mass="49914">MNGILIKNALIINEGKRFIGSVIINGEKIERIVAGRDAVNRIEEEEYRTFDADGLWLVPGCIDDQVHFREPGLTYKADIATESKAAVAGGVTSFMDMPNTKPQTTTLEALKWKYDRATETSAANYAFYLGATNDNTDELRKADYNKICGVKVFMGSSTGNMLVDNKETLKRIFSEVPAIIAVHAEKEEIIRRNREYYTARFGENLPVMFHPLIRSAEACYASSAEAAELATKYGARLHILHLSTEREVSLLGNAPLSEKRITGEVCVHHLYFDDNDYARYGNRIKWNPAIKCYSDRVALVNAVNDGKIDIVATDHAPHLLSEKEGTCLTAASGGPLVQHSLSVMTELAMKGVFSMETVVEKMAHSPALLFGVEKRGFVREGYYADLVLLNPNKPYTVTRENILSKCGWSPFEGHKFPCSVVTTIINGTVVYDNGSFNTSFRGKPLTFKR</sequence>
<keyword evidence="4" id="KW-0479">Metal-binding</keyword>
<dbReference type="GO" id="GO:0004038">
    <property type="term" value="F:allantoinase activity"/>
    <property type="evidence" value="ECO:0007669"/>
    <property type="project" value="TreeGrafter"/>
</dbReference>
<dbReference type="InterPro" id="IPR006680">
    <property type="entry name" value="Amidohydro-rel"/>
</dbReference>
<feature type="domain" description="Amidohydrolase-related" evidence="6">
    <location>
        <begin position="57"/>
        <end position="430"/>
    </location>
</feature>
<comment type="similarity">
    <text evidence="3">Belongs to the metallo-dependent hydrolases superfamily. DHOase family. Class I DHOase subfamily.</text>
</comment>
<dbReference type="EC" id="3.5.2.3" evidence="7"/>
<reference evidence="7" key="1">
    <citation type="submission" date="2020-10" db="EMBL/GenBank/DDBJ databases">
        <authorList>
            <person name="Gilroy R."/>
        </authorList>
    </citation>
    <scope>NUCLEOTIDE SEQUENCE</scope>
    <source>
        <strain evidence="7">G3-4614</strain>
    </source>
</reference>
<dbReference type="NCBIfam" id="TIGR00857">
    <property type="entry name" value="pyrC_multi"/>
    <property type="match status" value="1"/>
</dbReference>
<dbReference type="InterPro" id="IPR032466">
    <property type="entry name" value="Metal_Hydrolase"/>
</dbReference>
<comment type="function">
    <text evidence="2">Catalyzes the reversible cyclization of carbamoyl aspartate to dihydroorotate.</text>
</comment>
<proteinExistence type="inferred from homology"/>
<evidence type="ECO:0000256" key="3">
    <source>
        <dbReference type="ARBA" id="ARBA00010286"/>
    </source>
</evidence>
<dbReference type="GO" id="GO:0004151">
    <property type="term" value="F:dihydroorotase activity"/>
    <property type="evidence" value="ECO:0007669"/>
    <property type="project" value="UniProtKB-EC"/>
</dbReference>
<dbReference type="AlphaFoldDB" id="A0A9D9E3C4"/>
<dbReference type="CDD" id="cd01318">
    <property type="entry name" value="DHOase_IIb"/>
    <property type="match status" value="1"/>
</dbReference>
<dbReference type="Gene3D" id="3.20.20.140">
    <property type="entry name" value="Metal-dependent hydrolases"/>
    <property type="match status" value="1"/>
</dbReference>
<evidence type="ECO:0000313" key="7">
    <source>
        <dbReference type="EMBL" id="MBO8437952.1"/>
    </source>
</evidence>
<accession>A0A9D9E3C4</accession>
<evidence type="ECO:0000256" key="2">
    <source>
        <dbReference type="ARBA" id="ARBA00002368"/>
    </source>
</evidence>
<evidence type="ECO:0000313" key="8">
    <source>
        <dbReference type="Proteomes" id="UP000823636"/>
    </source>
</evidence>
<dbReference type="EMBL" id="JADIMW010000034">
    <property type="protein sequence ID" value="MBO8437952.1"/>
    <property type="molecule type" value="Genomic_DNA"/>
</dbReference>
<dbReference type="NCBIfam" id="NF006688">
    <property type="entry name" value="PRK09236.1"/>
    <property type="match status" value="1"/>
</dbReference>
<dbReference type="GO" id="GO:0005737">
    <property type="term" value="C:cytoplasm"/>
    <property type="evidence" value="ECO:0007669"/>
    <property type="project" value="TreeGrafter"/>
</dbReference>
<gene>
    <name evidence="7" type="ORF">IAC54_03515</name>
</gene>
<comment type="cofactor">
    <cofactor evidence="1">
        <name>Zn(2+)</name>
        <dbReference type="ChEBI" id="CHEBI:29105"/>
    </cofactor>
</comment>
<dbReference type="Pfam" id="PF01979">
    <property type="entry name" value="Amidohydro_1"/>
    <property type="match status" value="1"/>
</dbReference>
<dbReference type="Proteomes" id="UP000823636">
    <property type="component" value="Unassembled WGS sequence"/>
</dbReference>
<dbReference type="Gene3D" id="2.30.40.10">
    <property type="entry name" value="Urease, subunit C, domain 1"/>
    <property type="match status" value="1"/>
</dbReference>
<dbReference type="SUPFAM" id="SSF51556">
    <property type="entry name" value="Metallo-dependent hydrolases"/>
    <property type="match status" value="1"/>
</dbReference>
<dbReference type="PANTHER" id="PTHR43668">
    <property type="entry name" value="ALLANTOINASE"/>
    <property type="match status" value="1"/>
</dbReference>
<dbReference type="PROSITE" id="PS00483">
    <property type="entry name" value="DIHYDROOROTASE_2"/>
    <property type="match status" value="1"/>
</dbReference>
<dbReference type="GO" id="GO:0046872">
    <property type="term" value="F:metal ion binding"/>
    <property type="evidence" value="ECO:0007669"/>
    <property type="project" value="UniProtKB-KW"/>
</dbReference>
<protein>
    <submittedName>
        <fullName evidence="7">Dihydroorotase</fullName>
        <ecNumber evidence="7">3.5.2.3</ecNumber>
    </submittedName>
</protein>
<name>A0A9D9E3C4_9BACT</name>
<evidence type="ECO:0000259" key="6">
    <source>
        <dbReference type="Pfam" id="PF01979"/>
    </source>
</evidence>
<dbReference type="InterPro" id="IPR002195">
    <property type="entry name" value="Dihydroorotase_CS"/>
</dbReference>
<evidence type="ECO:0000256" key="4">
    <source>
        <dbReference type="ARBA" id="ARBA00022723"/>
    </source>
</evidence>
<organism evidence="7 8">
    <name type="scientific">Candidatus Caccoplasma merdipullorum</name>
    <dbReference type="NCBI Taxonomy" id="2840718"/>
    <lineage>
        <taxon>Bacteria</taxon>
        <taxon>Pseudomonadati</taxon>
        <taxon>Bacteroidota</taxon>
        <taxon>Bacteroidia</taxon>
        <taxon>Bacteroidales</taxon>
        <taxon>Bacteroidaceae</taxon>
        <taxon>Bacteroidaceae incertae sedis</taxon>
        <taxon>Candidatus Caccoplasma</taxon>
    </lineage>
</organism>
<keyword evidence="5 7" id="KW-0378">Hydrolase</keyword>
<comment type="caution">
    <text evidence="7">The sequence shown here is derived from an EMBL/GenBank/DDBJ whole genome shotgun (WGS) entry which is preliminary data.</text>
</comment>
<evidence type="ECO:0000256" key="5">
    <source>
        <dbReference type="ARBA" id="ARBA00022801"/>
    </source>
</evidence>
<dbReference type="InterPro" id="IPR011059">
    <property type="entry name" value="Metal-dep_hydrolase_composite"/>
</dbReference>